<protein>
    <submittedName>
        <fullName evidence="1">Uncharacterized protein</fullName>
    </submittedName>
</protein>
<keyword evidence="2" id="KW-1185">Reference proteome</keyword>
<proteinExistence type="predicted"/>
<reference evidence="1 2" key="1">
    <citation type="journal article" date="2013" name="Curr. Biol.">
        <title>The Genome of the Foraminiferan Reticulomyxa filosa.</title>
        <authorList>
            <person name="Glockner G."/>
            <person name="Hulsmann N."/>
            <person name="Schleicher M."/>
            <person name="Noegel A.A."/>
            <person name="Eichinger L."/>
            <person name="Gallinger C."/>
            <person name="Pawlowski J."/>
            <person name="Sierra R."/>
            <person name="Euteneuer U."/>
            <person name="Pillet L."/>
            <person name="Moustafa A."/>
            <person name="Platzer M."/>
            <person name="Groth M."/>
            <person name="Szafranski K."/>
            <person name="Schliwa M."/>
        </authorList>
    </citation>
    <scope>NUCLEOTIDE SEQUENCE [LARGE SCALE GENOMIC DNA]</scope>
</reference>
<dbReference type="Proteomes" id="UP000023152">
    <property type="component" value="Unassembled WGS sequence"/>
</dbReference>
<dbReference type="EMBL" id="ASPP01001261">
    <property type="protein sequence ID" value="ETO35811.1"/>
    <property type="molecule type" value="Genomic_DNA"/>
</dbReference>
<dbReference type="AlphaFoldDB" id="X6PCB0"/>
<name>X6PCB0_RETFI</name>
<accession>X6PCB0</accession>
<sequence length="68" mass="8167">MKKEHYQLIENEITAVIDMKREMNCYHCVMNIITQDCGNVQILLRYQDKIEQVVLQQVLNIDEKTRIK</sequence>
<gene>
    <name evidence="1" type="ORF">RFI_01252</name>
</gene>
<organism evidence="1 2">
    <name type="scientific">Reticulomyxa filosa</name>
    <dbReference type="NCBI Taxonomy" id="46433"/>
    <lineage>
        <taxon>Eukaryota</taxon>
        <taxon>Sar</taxon>
        <taxon>Rhizaria</taxon>
        <taxon>Retaria</taxon>
        <taxon>Foraminifera</taxon>
        <taxon>Monothalamids</taxon>
        <taxon>Reticulomyxidae</taxon>
        <taxon>Reticulomyxa</taxon>
    </lineage>
</organism>
<evidence type="ECO:0000313" key="2">
    <source>
        <dbReference type="Proteomes" id="UP000023152"/>
    </source>
</evidence>
<comment type="caution">
    <text evidence="1">The sequence shown here is derived from an EMBL/GenBank/DDBJ whole genome shotgun (WGS) entry which is preliminary data.</text>
</comment>
<evidence type="ECO:0000313" key="1">
    <source>
        <dbReference type="EMBL" id="ETO35811.1"/>
    </source>
</evidence>